<dbReference type="STRING" id="1125699.HMPREF9194_00671"/>
<proteinExistence type="predicted"/>
<dbReference type="EMBL" id="ATFF01000006">
    <property type="protein sequence ID" value="EPF30354.1"/>
    <property type="molecule type" value="Genomic_DNA"/>
</dbReference>
<dbReference type="GO" id="GO:0004540">
    <property type="term" value="F:RNA nuclease activity"/>
    <property type="evidence" value="ECO:0007669"/>
    <property type="project" value="TreeGrafter"/>
</dbReference>
<evidence type="ECO:0000256" key="1">
    <source>
        <dbReference type="ARBA" id="ARBA00022649"/>
    </source>
</evidence>
<dbReference type="InterPro" id="IPR051749">
    <property type="entry name" value="PINc/VapC_TA_RNase"/>
</dbReference>
<dbReference type="AlphaFoldDB" id="S3L0R9"/>
<evidence type="ECO:0000256" key="5">
    <source>
        <dbReference type="ARBA" id="ARBA00022842"/>
    </source>
</evidence>
<dbReference type="PATRIC" id="fig|1125699.3.peg.684"/>
<dbReference type="CDD" id="cd18762">
    <property type="entry name" value="PIN_MtVapC3-like"/>
    <property type="match status" value="1"/>
</dbReference>
<dbReference type="SUPFAM" id="SSF88723">
    <property type="entry name" value="PIN domain-like"/>
    <property type="match status" value="1"/>
</dbReference>
<dbReference type="Pfam" id="PF01850">
    <property type="entry name" value="PIN"/>
    <property type="match status" value="1"/>
</dbReference>
<comment type="caution">
    <text evidence="7">The sequence shown here is derived from an EMBL/GenBank/DDBJ whole genome shotgun (WGS) entry which is preliminary data.</text>
</comment>
<dbReference type="RefSeq" id="WP_016524965.1">
    <property type="nucleotide sequence ID" value="NZ_KE332518.1"/>
</dbReference>
<gene>
    <name evidence="7" type="ORF">HMPREF9194_00671</name>
</gene>
<dbReference type="OrthoDB" id="9811788at2"/>
<evidence type="ECO:0000259" key="6">
    <source>
        <dbReference type="Pfam" id="PF01850"/>
    </source>
</evidence>
<organism evidence="7 8">
    <name type="scientific">Treponema maltophilum ATCC 51939</name>
    <dbReference type="NCBI Taxonomy" id="1125699"/>
    <lineage>
        <taxon>Bacteria</taxon>
        <taxon>Pseudomonadati</taxon>
        <taxon>Spirochaetota</taxon>
        <taxon>Spirochaetia</taxon>
        <taxon>Spirochaetales</taxon>
        <taxon>Treponemataceae</taxon>
        <taxon>Treponema</taxon>
    </lineage>
</organism>
<protein>
    <recommendedName>
        <fullName evidence="6">PIN domain-containing protein</fullName>
    </recommendedName>
</protein>
<dbReference type="PANTHER" id="PTHR42740:SF1">
    <property type="entry name" value="RIBONUCLEASE VAPC3"/>
    <property type="match status" value="1"/>
</dbReference>
<dbReference type="HOGENOM" id="CLU_118482_1_3_12"/>
<dbReference type="InterPro" id="IPR002716">
    <property type="entry name" value="PIN_dom"/>
</dbReference>
<keyword evidence="5" id="KW-0460">Magnesium</keyword>
<reference evidence="7 8" key="1">
    <citation type="submission" date="2013-04" db="EMBL/GenBank/DDBJ databases">
        <title>The Genome Sequence of Treponema maltophilum ATCC 51939.</title>
        <authorList>
            <consortium name="The Broad Institute Genomics Platform"/>
            <person name="Earl A."/>
            <person name="Ward D."/>
            <person name="Feldgarden M."/>
            <person name="Gevers D."/>
            <person name="Leonetti C."/>
            <person name="Blanton J.M."/>
            <person name="Dewhirst F.E."/>
            <person name="Izard J."/>
            <person name="Walker B."/>
            <person name="Young S."/>
            <person name="Zeng Q."/>
            <person name="Gargeya S."/>
            <person name="Fitzgerald M."/>
            <person name="Haas B."/>
            <person name="Abouelleil A."/>
            <person name="Allen A.W."/>
            <person name="Alvarado L."/>
            <person name="Arachchi H.M."/>
            <person name="Berlin A.M."/>
            <person name="Chapman S.B."/>
            <person name="Gainer-Dewar J."/>
            <person name="Goldberg J."/>
            <person name="Griggs A."/>
            <person name="Gujja S."/>
            <person name="Hansen M."/>
            <person name="Howarth C."/>
            <person name="Imamovic A."/>
            <person name="Ireland A."/>
            <person name="Larimer J."/>
            <person name="McCowan C."/>
            <person name="Murphy C."/>
            <person name="Pearson M."/>
            <person name="Poon T.W."/>
            <person name="Priest M."/>
            <person name="Roberts A."/>
            <person name="Saif S."/>
            <person name="Shea T."/>
            <person name="Sisk P."/>
            <person name="Sykes S."/>
            <person name="Wortman J."/>
            <person name="Nusbaum C."/>
            <person name="Birren B."/>
        </authorList>
    </citation>
    <scope>NUCLEOTIDE SEQUENCE [LARGE SCALE GENOMIC DNA]</scope>
    <source>
        <strain evidence="7 8">ATCC 51939</strain>
    </source>
</reference>
<evidence type="ECO:0000256" key="4">
    <source>
        <dbReference type="ARBA" id="ARBA00022801"/>
    </source>
</evidence>
<feature type="domain" description="PIN" evidence="6">
    <location>
        <begin position="2"/>
        <end position="123"/>
    </location>
</feature>
<dbReference type="GO" id="GO:0016787">
    <property type="term" value="F:hydrolase activity"/>
    <property type="evidence" value="ECO:0007669"/>
    <property type="project" value="UniProtKB-KW"/>
</dbReference>
<keyword evidence="8" id="KW-1185">Reference proteome</keyword>
<sequence>MILVDTSVLISYLKNQKNKPNEQFDYILDRQIPYGINVFIYQEVLQGARNRAEYDLLKEYFETIPFYYLKYGKDSYEQAALMNIKCREKGITVRSTIDLLIAQTAIENDLYLLHNDKDFISMSKIIKELKLYN</sequence>
<keyword evidence="2" id="KW-0540">Nuclease</keyword>
<evidence type="ECO:0000313" key="8">
    <source>
        <dbReference type="Proteomes" id="UP000014541"/>
    </source>
</evidence>
<dbReference type="InterPro" id="IPR029060">
    <property type="entry name" value="PIN-like_dom_sf"/>
</dbReference>
<keyword evidence="1" id="KW-1277">Toxin-antitoxin system</keyword>
<evidence type="ECO:0000256" key="3">
    <source>
        <dbReference type="ARBA" id="ARBA00022723"/>
    </source>
</evidence>
<keyword evidence="3" id="KW-0479">Metal-binding</keyword>
<dbReference type="GO" id="GO:0046872">
    <property type="term" value="F:metal ion binding"/>
    <property type="evidence" value="ECO:0007669"/>
    <property type="project" value="UniProtKB-KW"/>
</dbReference>
<evidence type="ECO:0000256" key="2">
    <source>
        <dbReference type="ARBA" id="ARBA00022722"/>
    </source>
</evidence>
<accession>S3L0R9</accession>
<dbReference type="eggNOG" id="COG1487">
    <property type="taxonomic scope" value="Bacteria"/>
</dbReference>
<dbReference type="Gene3D" id="3.40.50.1010">
    <property type="entry name" value="5'-nuclease"/>
    <property type="match status" value="1"/>
</dbReference>
<dbReference type="Proteomes" id="UP000014541">
    <property type="component" value="Unassembled WGS sequence"/>
</dbReference>
<evidence type="ECO:0000313" key="7">
    <source>
        <dbReference type="EMBL" id="EPF30354.1"/>
    </source>
</evidence>
<keyword evidence="4" id="KW-0378">Hydrolase</keyword>
<dbReference type="PANTHER" id="PTHR42740">
    <property type="entry name" value="RIBONUCLEASE VAPC3"/>
    <property type="match status" value="1"/>
</dbReference>
<name>S3L0R9_TREMA</name>